<reference evidence="1" key="1">
    <citation type="journal article" date="2015" name="Nature">
        <title>Complex archaea that bridge the gap between prokaryotes and eukaryotes.</title>
        <authorList>
            <person name="Spang A."/>
            <person name="Saw J.H."/>
            <person name="Jorgensen S.L."/>
            <person name="Zaremba-Niedzwiedzka K."/>
            <person name="Martijn J."/>
            <person name="Lind A.E."/>
            <person name="van Eijk R."/>
            <person name="Schleper C."/>
            <person name="Guy L."/>
            <person name="Ettema T.J."/>
        </authorList>
    </citation>
    <scope>NUCLEOTIDE SEQUENCE</scope>
</reference>
<evidence type="ECO:0000313" key="1">
    <source>
        <dbReference type="EMBL" id="KKL82480.1"/>
    </source>
</evidence>
<proteinExistence type="predicted"/>
<sequence>MKLIFALGIIFSDQYGKTMETIRSWYEMSRLWTDHPGYRDNYLIEKGTLKRIL</sequence>
<gene>
    <name evidence="1" type="ORF">LCGC14_1984300</name>
</gene>
<comment type="caution">
    <text evidence="1">The sequence shown here is derived from an EMBL/GenBank/DDBJ whole genome shotgun (WGS) entry which is preliminary data.</text>
</comment>
<dbReference type="EMBL" id="LAZR01022265">
    <property type="protein sequence ID" value="KKL82480.1"/>
    <property type="molecule type" value="Genomic_DNA"/>
</dbReference>
<dbReference type="AlphaFoldDB" id="A0A0F9HL69"/>
<protein>
    <submittedName>
        <fullName evidence="1">Uncharacterized protein</fullName>
    </submittedName>
</protein>
<accession>A0A0F9HL69</accession>
<organism evidence="1">
    <name type="scientific">marine sediment metagenome</name>
    <dbReference type="NCBI Taxonomy" id="412755"/>
    <lineage>
        <taxon>unclassified sequences</taxon>
        <taxon>metagenomes</taxon>
        <taxon>ecological metagenomes</taxon>
    </lineage>
</organism>
<name>A0A0F9HL69_9ZZZZ</name>